<dbReference type="Gene3D" id="1.25.40.20">
    <property type="entry name" value="Ankyrin repeat-containing domain"/>
    <property type="match status" value="5"/>
</dbReference>
<reference evidence="5" key="2">
    <citation type="submission" date="2022-08" db="UniProtKB">
        <authorList>
            <consortium name="EnsemblMetazoa"/>
        </authorList>
    </citation>
    <scope>IDENTIFICATION</scope>
    <source>
        <strain evidence="5">STECLA/ALBI9_A</strain>
    </source>
</reference>
<dbReference type="Proteomes" id="UP000069272">
    <property type="component" value="Chromosome 3R"/>
</dbReference>
<dbReference type="STRING" id="7167.A0A182FU20"/>
<dbReference type="PROSITE" id="PS50297">
    <property type="entry name" value="ANK_REP_REGION"/>
    <property type="match status" value="5"/>
</dbReference>
<feature type="domain" description="Nucleotidyl transferase" evidence="3">
    <location>
        <begin position="1716"/>
        <end position="1910"/>
    </location>
</feature>
<keyword evidence="6" id="KW-1185">Reference proteome</keyword>
<feature type="region of interest" description="Disordered" evidence="2">
    <location>
        <begin position="319"/>
        <end position="341"/>
    </location>
</feature>
<accession>A0A182FU20</accession>
<dbReference type="SUPFAM" id="SSF48403">
    <property type="entry name" value="Ankyrin repeat"/>
    <property type="match status" value="3"/>
</dbReference>
<evidence type="ECO:0000259" key="3">
    <source>
        <dbReference type="Pfam" id="PF00483"/>
    </source>
</evidence>
<dbReference type="InterPro" id="IPR050486">
    <property type="entry name" value="Mannose-1P_guanyltransferase"/>
</dbReference>
<dbReference type="InterPro" id="IPR056729">
    <property type="entry name" value="GMPPB_C"/>
</dbReference>
<evidence type="ECO:0008006" key="7">
    <source>
        <dbReference type="Google" id="ProtNLM"/>
    </source>
</evidence>
<reference evidence="5 6" key="1">
    <citation type="journal article" date="2017" name="G3 (Bethesda)">
        <title>The Physical Genome Mapping of Anopheles albimanus Corrected Scaffold Misassemblies and Identified Interarm Rearrangements in Genus Anopheles.</title>
        <authorList>
            <person name="Artemov G.N."/>
            <person name="Peery A.N."/>
            <person name="Jiang X."/>
            <person name="Tu Z."/>
            <person name="Stegniy V.N."/>
            <person name="Sharakhova M.V."/>
            <person name="Sharakhov I.V."/>
        </authorList>
    </citation>
    <scope>NUCLEOTIDE SEQUENCE [LARGE SCALE GENOMIC DNA]</scope>
    <source>
        <strain evidence="5 6">ALBI9_A</strain>
    </source>
</reference>
<dbReference type="Pfam" id="PF12796">
    <property type="entry name" value="Ank_2"/>
    <property type="match status" value="4"/>
</dbReference>
<dbReference type="Gene3D" id="3.90.550.10">
    <property type="entry name" value="Spore Coat Polysaccharide Biosynthesis Protein SpsA, Chain A"/>
    <property type="match status" value="1"/>
</dbReference>
<dbReference type="CDD" id="cd06428">
    <property type="entry name" value="M1P_guanylylT_A_like_N"/>
    <property type="match status" value="1"/>
</dbReference>
<dbReference type="InterPro" id="IPR029044">
    <property type="entry name" value="Nucleotide-diphossugar_trans"/>
</dbReference>
<protein>
    <recommendedName>
        <fullName evidence="7">Nucleotidyl transferase domain-containing protein</fullName>
    </recommendedName>
</protein>
<dbReference type="VEuPathDB" id="VectorBase:AALB20_032814"/>
<organism evidence="5 6">
    <name type="scientific">Anopheles albimanus</name>
    <name type="common">New world malaria mosquito</name>
    <dbReference type="NCBI Taxonomy" id="7167"/>
    <lineage>
        <taxon>Eukaryota</taxon>
        <taxon>Metazoa</taxon>
        <taxon>Ecdysozoa</taxon>
        <taxon>Arthropoda</taxon>
        <taxon>Hexapoda</taxon>
        <taxon>Insecta</taxon>
        <taxon>Pterygota</taxon>
        <taxon>Neoptera</taxon>
        <taxon>Endopterygota</taxon>
        <taxon>Diptera</taxon>
        <taxon>Nematocera</taxon>
        <taxon>Culicoidea</taxon>
        <taxon>Culicidae</taxon>
        <taxon>Anophelinae</taxon>
        <taxon>Anopheles</taxon>
    </lineage>
</organism>
<name>A0A182FU20_ANOAL</name>
<feature type="domain" description="Mannose-1-phosphate guanyltransferase C-terminal" evidence="4">
    <location>
        <begin position="2004"/>
        <end position="2141"/>
    </location>
</feature>
<sequence length="2142" mass="243281">MTQPSSYVCKYAGEYCKLVVEGDIAKVRSKFKEFVLDYQTPDDLNTPLHLSIIAQQNRNEIIQFLVESGADCDLRNSMNLTASELAINLNFLDVTKLMLAVEFRNLSDYRCFYRLIRRGSVPLLQLFLELKTFDIHQQLSYVSSVWQELYVKNVPLTKSMENYLEYQLLNYSYTYHHPPFSATVPSATAPPTPSSPSRGTPGPGSGSRPEQQREQEQRIELIVEYTRYLTDHYSTDNLNDFDDKFLLAIKIVYDNLFFLRDRPELGHVPIRETCRLLAIFLAIFKKTPHYELYKLILNKRTVLRYLEAVSDELDRLRCDSTGERGSSSSSGSDGGGGQASRPPVTWTADLFVHLMTCIREAAPAKSTRAIGALWHRPKVVLRKKVIYYVKGRLRANADLQGIQARSVNGLSRPELELVRQELKRPDFVMLVQSVRRKNRVVYHRIRKAYDHVMQLYGIKKILRYLDGIARIQLPQYQVSGVLAIKRTLQVIADTIASTRYCPSVARKLDSVVHRILPLNLDVDVREFYHPSASLYKLWLDRQEPGRLLPFAEVQCSLKSIRRYFAYVHDLKMLEAYRCYLGNVHQLKNARQVRSYNQYVGDANRMYFENHTLDDLYFELEDCIRVVEELQETFAQQQQNGKIGDLLRCAHSPLTRRYESLTKDEGRRAAFTSISANFNTTMLLCGTEIEIEKVRRIVRSFLLEAYPKYDVATDDQLLVLGPIMQELLHLFTNYLYQYQMDERVTKCFITLAEVLHVSRYITIDHLVPERVLPVDSPIHQNYTHDVLKKFNLQNLSSIEFAVLHEQLAQSYYDSCFHLDKKYAVLTMFFKSTNRPVNDAIVKRNKRMDREEFQSLLDAKLKFIGQFLPCSDFNEVTQFINEAAPHVEFALEHCLLELCEILTELGVFQDNRYVLKLPSANVSGRNLHEYLRRDVLEHDMLTLTHSTKVKVFLNAMIFKSNEFKLYQPQSSSSSSSSPNAGAQQRANADELAAIATDTLANSYKMRWSWVEQQERLFKSVETIDLKLLQALTPDYADIRGMRLGVLHDGTPATEYEIIDHTVRNNLKQMTNYLSDELQPISFEKQQFFQYVLVRSSNSLFIDAHYSLTTAQERQAMILFMALYFRAYDVFLECVKRFELTINLGKIIKHLNLEFIEKIAKQMRDIGWNCQDENGITVLDQCVQKGDLEAIKKLIKLGVDLELQTGDGTSALHRACSLGLSDIARLLVKQRVPVTTLNGYDRLPLHYAIQYEENDLLPVLCSDEIDVNCTKHRLMKRAIKYGNLEALKFLLESRSANLSIVDRHRNTVLHLCALYRRLDLLRYLFQHARWTALVSSEDGEGANLLNGRNRAGKTALHLAVQSYQLAMVHLLLQQPGINLSLVDDTGLTALDCAVQGNSVRLVKVFAKHHSPLRAIGTLSNSTATTNGSTPSSLPLMIAIEQRNVRMLKYLLRDGTGYSLAGETLCLIKAVYARSIEVVRFIVQHCKPALHYRDPYDSAALHVAIAIGCNEIVAYLIDAGADVNAATRFGDTPLHVATRHANLVAARMLILKYAAIDERNSAGLTPLMQAVYARQLDIMKLLIGAGASIELLKLHLAEIEQISKIPTIHLFVEHYGLLEFMILQLQYDPNVRDGRNQQQGLLHKACYANNLQIVQFLVDWCRLPTEQQDASGRTPLAIANECRNYEVAEFLRSKKRKKSQIAPQRYFVDPTAGMITNMLKAVILIGGPEKGTRFRPLSLDTPKPLFPVAGKPIIQHHIESCVQLKELKEILILGFYPAAQMQQFVSNMQNLYDVNIRYLQEFTALGTAGGMYHFRDQIRSGNPSAFFVLNGDVCADFPLQALYDFHRAKGDRALVSIMGTEATRQQAVHYGCLVLGVNEEVTHYVEKPRAYLSTLINCGVYVCSLDIFARMGSVFHEKQQDYSLLSSGNCKDSGHIQWEQEILTPLAGTGRLFALPVNNWWSQIKTAGSAIYANRHYLALYKRAHPERLANVGVKESEHGNGSLVCNIIPDVHIHPTASVHPSATLGPNVSIGPGVVVGPGVRIRESIVLENAVIKDHSLVLHSIVGRGSQIGCWARVEGTPSDPDPNKPFAKMENPPLFNCDGRLNPSITILGYSVNVPSEMIVLNSIVLPHKELSRSFKNEIIL</sequence>
<dbReference type="EnsemblMetazoa" id="AALB010054-RA">
    <property type="protein sequence ID" value="AALB010054-PA"/>
    <property type="gene ID" value="AALB010054"/>
</dbReference>
<feature type="region of interest" description="Disordered" evidence="2">
    <location>
        <begin position="184"/>
        <end position="213"/>
    </location>
</feature>
<evidence type="ECO:0000256" key="1">
    <source>
        <dbReference type="ARBA" id="ARBA00007274"/>
    </source>
</evidence>
<dbReference type="Pfam" id="PF00023">
    <property type="entry name" value="Ank"/>
    <property type="match status" value="1"/>
</dbReference>
<dbReference type="InterPro" id="IPR002110">
    <property type="entry name" value="Ankyrin_rpt"/>
</dbReference>
<evidence type="ECO:0000313" key="5">
    <source>
        <dbReference type="EnsemblMetazoa" id="AALB010054-PA"/>
    </source>
</evidence>
<dbReference type="PANTHER" id="PTHR22572">
    <property type="entry name" value="SUGAR-1-PHOSPHATE GUANYL TRANSFERASE"/>
    <property type="match status" value="1"/>
</dbReference>
<dbReference type="Pfam" id="PF00483">
    <property type="entry name" value="NTP_transferase"/>
    <property type="match status" value="1"/>
</dbReference>
<dbReference type="VEuPathDB" id="VectorBase:AALB20_030865"/>
<dbReference type="Pfam" id="PF25087">
    <property type="entry name" value="GMPPB_C"/>
    <property type="match status" value="1"/>
</dbReference>
<dbReference type="SUPFAM" id="SSF53448">
    <property type="entry name" value="Nucleotide-diphospho-sugar transferases"/>
    <property type="match status" value="1"/>
</dbReference>
<comment type="similarity">
    <text evidence="1">Belongs to the transferase hexapeptide repeat family.</text>
</comment>
<evidence type="ECO:0000259" key="4">
    <source>
        <dbReference type="Pfam" id="PF25087"/>
    </source>
</evidence>
<dbReference type="SMART" id="SM00248">
    <property type="entry name" value="ANK"/>
    <property type="match status" value="16"/>
</dbReference>
<dbReference type="VEuPathDB" id="VectorBase:AALB010054"/>
<dbReference type="Gene3D" id="2.160.10.10">
    <property type="entry name" value="Hexapeptide repeat proteins"/>
    <property type="match status" value="1"/>
</dbReference>
<evidence type="ECO:0000256" key="2">
    <source>
        <dbReference type="SAM" id="MobiDB-lite"/>
    </source>
</evidence>
<dbReference type="InterPro" id="IPR005835">
    <property type="entry name" value="NTP_transferase_dom"/>
</dbReference>
<dbReference type="PROSITE" id="PS50088">
    <property type="entry name" value="ANK_REPEAT"/>
    <property type="match status" value="7"/>
</dbReference>
<dbReference type="InterPro" id="IPR036770">
    <property type="entry name" value="Ankyrin_rpt-contain_sf"/>
</dbReference>
<proteinExistence type="inferred from homology"/>
<dbReference type="Pfam" id="PF13637">
    <property type="entry name" value="Ank_4"/>
    <property type="match status" value="1"/>
</dbReference>
<evidence type="ECO:0000313" key="6">
    <source>
        <dbReference type="Proteomes" id="UP000069272"/>
    </source>
</evidence>